<gene>
    <name evidence="1" type="ORF">L228DRAFT_177250</name>
</gene>
<sequence>MSFPVTAVPTSIRLGVLFCSASGAHSVTPSLQVWPAPRFVLDLFRPKIRRHTCAFHHRPPLVSTPSSSLFTLFLTPMRSFPHGSALLARGWTRARASVVSSLKMPRGCGYAPPCRGTFSDPACSPSLLFNFPVVLLDLEILSFFQSRLLPSGARSSLTPVSYMTLL</sequence>
<dbReference type="EMBL" id="KV407462">
    <property type="protein sequence ID" value="KZF20684.1"/>
    <property type="molecule type" value="Genomic_DNA"/>
</dbReference>
<dbReference type="GeneID" id="28894661"/>
<name>A0A165F830_XYLHT</name>
<accession>A0A165F830</accession>
<reference evidence="1 2" key="1">
    <citation type="journal article" date="2016" name="Fungal Biol.">
        <title>The genome of Xylona heveae provides a window into fungal endophytism.</title>
        <authorList>
            <person name="Gazis R."/>
            <person name="Kuo A."/>
            <person name="Riley R."/>
            <person name="LaButti K."/>
            <person name="Lipzen A."/>
            <person name="Lin J."/>
            <person name="Amirebrahimi M."/>
            <person name="Hesse C.N."/>
            <person name="Spatafora J.W."/>
            <person name="Henrissat B."/>
            <person name="Hainaut M."/>
            <person name="Grigoriev I.V."/>
            <person name="Hibbett D.S."/>
        </authorList>
    </citation>
    <scope>NUCLEOTIDE SEQUENCE [LARGE SCALE GENOMIC DNA]</scope>
    <source>
        <strain evidence="1 2">TC161</strain>
    </source>
</reference>
<protein>
    <submittedName>
        <fullName evidence="1">Uncharacterized protein</fullName>
    </submittedName>
</protein>
<evidence type="ECO:0000313" key="1">
    <source>
        <dbReference type="EMBL" id="KZF20684.1"/>
    </source>
</evidence>
<proteinExistence type="predicted"/>
<dbReference type="InParanoid" id="A0A165F830"/>
<dbReference type="Proteomes" id="UP000076632">
    <property type="component" value="Unassembled WGS sequence"/>
</dbReference>
<dbReference type="AlphaFoldDB" id="A0A165F830"/>
<evidence type="ECO:0000313" key="2">
    <source>
        <dbReference type="Proteomes" id="UP000076632"/>
    </source>
</evidence>
<keyword evidence="2" id="KW-1185">Reference proteome</keyword>
<organism evidence="1 2">
    <name type="scientific">Xylona heveae (strain CBS 132557 / TC161)</name>
    <dbReference type="NCBI Taxonomy" id="1328760"/>
    <lineage>
        <taxon>Eukaryota</taxon>
        <taxon>Fungi</taxon>
        <taxon>Dikarya</taxon>
        <taxon>Ascomycota</taxon>
        <taxon>Pezizomycotina</taxon>
        <taxon>Xylonomycetes</taxon>
        <taxon>Xylonales</taxon>
        <taxon>Xylonaceae</taxon>
        <taxon>Xylona</taxon>
    </lineage>
</organism>
<dbReference type="RefSeq" id="XP_018186239.1">
    <property type="nucleotide sequence ID" value="XM_018329524.1"/>
</dbReference>